<evidence type="ECO:0000313" key="3">
    <source>
        <dbReference type="Proteomes" id="UP000594195"/>
    </source>
</evidence>
<dbReference type="Pfam" id="PF00535">
    <property type="entry name" value="Glycos_transf_2"/>
    <property type="match status" value="1"/>
</dbReference>
<keyword evidence="3" id="KW-1185">Reference proteome</keyword>
<dbReference type="EMBL" id="CP040442">
    <property type="protein sequence ID" value="QOW10879.1"/>
    <property type="molecule type" value="Genomic_DNA"/>
</dbReference>
<dbReference type="InterPro" id="IPR001173">
    <property type="entry name" value="Glyco_trans_2-like"/>
</dbReference>
<dbReference type="AlphaFoldDB" id="A0A7M2YAM2"/>
<accession>A0A7M2YAM2</accession>
<feature type="domain" description="Glycosyltransferase 2-like" evidence="1">
    <location>
        <begin position="6"/>
        <end position="108"/>
    </location>
</feature>
<dbReference type="CDD" id="cd00761">
    <property type="entry name" value="Glyco_tranf_GTA_type"/>
    <property type="match status" value="1"/>
</dbReference>
<dbReference type="GO" id="GO:0016740">
    <property type="term" value="F:transferase activity"/>
    <property type="evidence" value="ECO:0007669"/>
    <property type="project" value="UniProtKB-KW"/>
</dbReference>
<reference evidence="2 3" key="1">
    <citation type="submission" date="2019-05" db="EMBL/GenBank/DDBJ databases">
        <title>Chryseobacterium sp. isolated from King George Island, maritime Antarctica.</title>
        <authorList>
            <person name="Peng X."/>
        </authorList>
    </citation>
    <scope>NUCLEOTIDE SEQUENCE [LARGE SCALE GENOMIC DNA]</scope>
    <source>
        <strain evidence="2 3">7-3A</strain>
    </source>
</reference>
<sequence>MNQLAIVIPYYKINFFEETLKSVAAQTNKNFTLYIGNDSSPDNPFPLIQKNFQEGEYKYFEYKDNLGSKNLALQWERILENVTEDWFQILGDDDTISANFAEEFYENLPLANQQNTNVLKFSQCFINETGERTNEFTHYPKTASSKLIWRSKYVEKHRSSLSEHIFRTKTYRKYKFKPFPLAWYSDDLAVLEYSEGKEIIFIDQAKVHIRMSAVNISSLTNNDAEKQKARQQYLEIILNKHSYLFKKKELIKEFNDYLYLTWKNKYPSKLNFLPIYLKTKPWYKILKIPYQKSLLNKNSKM</sequence>
<dbReference type="RefSeq" id="WP_193811044.1">
    <property type="nucleotide sequence ID" value="NZ_CP040442.1"/>
</dbReference>
<evidence type="ECO:0000259" key="1">
    <source>
        <dbReference type="Pfam" id="PF00535"/>
    </source>
</evidence>
<proteinExistence type="predicted"/>
<organism evidence="2 3">
    <name type="scientific">Kaistella flava</name>
    <name type="common">ex Peng et al. 2021</name>
    <dbReference type="NCBI Taxonomy" id="2038776"/>
    <lineage>
        <taxon>Bacteria</taxon>
        <taxon>Pseudomonadati</taxon>
        <taxon>Bacteroidota</taxon>
        <taxon>Flavobacteriia</taxon>
        <taxon>Flavobacteriales</taxon>
        <taxon>Weeksellaceae</taxon>
        <taxon>Chryseobacterium group</taxon>
        <taxon>Kaistella</taxon>
    </lineage>
</organism>
<dbReference type="Proteomes" id="UP000594195">
    <property type="component" value="Chromosome"/>
</dbReference>
<gene>
    <name evidence="2" type="ORF">Q73A0000_11185</name>
</gene>
<evidence type="ECO:0000313" key="2">
    <source>
        <dbReference type="EMBL" id="QOW10879.1"/>
    </source>
</evidence>
<dbReference type="KEGG" id="kfa:Q73A0000_11185"/>
<protein>
    <submittedName>
        <fullName evidence="2">Glycosyltransferase family 2 protein</fullName>
    </submittedName>
</protein>
<keyword evidence="2" id="KW-0808">Transferase</keyword>
<dbReference type="SUPFAM" id="SSF53448">
    <property type="entry name" value="Nucleotide-diphospho-sugar transferases"/>
    <property type="match status" value="1"/>
</dbReference>
<name>A0A7M2YAM2_9FLAO</name>
<dbReference type="InterPro" id="IPR029044">
    <property type="entry name" value="Nucleotide-diphossugar_trans"/>
</dbReference>
<dbReference type="Gene3D" id="3.90.550.10">
    <property type="entry name" value="Spore Coat Polysaccharide Biosynthesis Protein SpsA, Chain A"/>
    <property type="match status" value="1"/>
</dbReference>